<keyword evidence="2" id="KW-1185">Reference proteome</keyword>
<evidence type="ECO:0008006" key="3">
    <source>
        <dbReference type="Google" id="ProtNLM"/>
    </source>
</evidence>
<name>A0ABW3M1B6_9PSEU</name>
<dbReference type="Proteomes" id="UP001597045">
    <property type="component" value="Unassembled WGS sequence"/>
</dbReference>
<protein>
    <recommendedName>
        <fullName evidence="3">HTH araC/xylS-type domain-containing protein</fullName>
    </recommendedName>
</protein>
<evidence type="ECO:0000313" key="1">
    <source>
        <dbReference type="EMBL" id="MFD1044393.1"/>
    </source>
</evidence>
<dbReference type="EMBL" id="JBHTIS010000046">
    <property type="protein sequence ID" value="MFD1044393.1"/>
    <property type="molecule type" value="Genomic_DNA"/>
</dbReference>
<reference evidence="2" key="1">
    <citation type="journal article" date="2019" name="Int. J. Syst. Evol. Microbiol.">
        <title>The Global Catalogue of Microorganisms (GCM) 10K type strain sequencing project: providing services to taxonomists for standard genome sequencing and annotation.</title>
        <authorList>
            <consortium name="The Broad Institute Genomics Platform"/>
            <consortium name="The Broad Institute Genome Sequencing Center for Infectious Disease"/>
            <person name="Wu L."/>
            <person name="Ma J."/>
        </authorList>
    </citation>
    <scope>NUCLEOTIDE SEQUENCE [LARGE SCALE GENOMIC DNA]</scope>
    <source>
        <strain evidence="2">JCM 31486</strain>
    </source>
</reference>
<organism evidence="1 2">
    <name type="scientific">Kibdelosporangium lantanae</name>
    <dbReference type="NCBI Taxonomy" id="1497396"/>
    <lineage>
        <taxon>Bacteria</taxon>
        <taxon>Bacillati</taxon>
        <taxon>Actinomycetota</taxon>
        <taxon>Actinomycetes</taxon>
        <taxon>Pseudonocardiales</taxon>
        <taxon>Pseudonocardiaceae</taxon>
        <taxon>Kibdelosporangium</taxon>
    </lineage>
</organism>
<gene>
    <name evidence="1" type="ORF">ACFQ1S_01680</name>
</gene>
<proteinExistence type="predicted"/>
<accession>A0ABW3M1B6</accession>
<evidence type="ECO:0000313" key="2">
    <source>
        <dbReference type="Proteomes" id="UP001597045"/>
    </source>
</evidence>
<comment type="caution">
    <text evidence="1">The sequence shown here is derived from an EMBL/GenBank/DDBJ whole genome shotgun (WGS) entry which is preliminary data.</text>
</comment>
<sequence length="96" mass="10893">MDSLIYRCRELGLLSDSAVSRAYQRLHSLRDQPGFERDPLSGYAGERPVLLDRAFSLACEDGLTITELARELAWTVPHLRRLLGVERLRPVLSLVD</sequence>